<evidence type="ECO:0000259" key="3">
    <source>
        <dbReference type="Pfam" id="PF08530"/>
    </source>
</evidence>
<keyword evidence="5" id="KW-1185">Reference proteome</keyword>
<protein>
    <recommendedName>
        <fullName evidence="3">Xaa-Pro dipeptidyl-peptidase C-terminal domain-containing protein</fullName>
    </recommendedName>
</protein>
<feature type="compositionally biased region" description="Low complexity" evidence="1">
    <location>
        <begin position="32"/>
        <end position="45"/>
    </location>
</feature>
<evidence type="ECO:0000256" key="2">
    <source>
        <dbReference type="SAM" id="SignalP"/>
    </source>
</evidence>
<dbReference type="InterPro" id="IPR013736">
    <property type="entry name" value="Xaa-Pro_dipept_C"/>
</dbReference>
<feature type="signal peptide" evidence="2">
    <location>
        <begin position="1"/>
        <end position="24"/>
    </location>
</feature>
<keyword evidence="2" id="KW-0732">Signal</keyword>
<reference evidence="5" key="1">
    <citation type="journal article" date="2019" name="Int. J. Syst. Evol. Microbiol.">
        <title>The Global Catalogue of Microorganisms (GCM) 10K type strain sequencing project: providing services to taxonomists for standard genome sequencing and annotation.</title>
        <authorList>
            <consortium name="The Broad Institute Genomics Platform"/>
            <consortium name="The Broad Institute Genome Sequencing Center for Infectious Disease"/>
            <person name="Wu L."/>
            <person name="Ma J."/>
        </authorList>
    </citation>
    <scope>NUCLEOTIDE SEQUENCE [LARGE SCALE GENOMIC DNA]</scope>
    <source>
        <strain evidence="5">JCM 17494</strain>
    </source>
</reference>
<dbReference type="Proteomes" id="UP001500711">
    <property type="component" value="Unassembled WGS sequence"/>
</dbReference>
<comment type="caution">
    <text evidence="4">The sequence shown here is derived from an EMBL/GenBank/DDBJ whole genome shotgun (WGS) entry which is preliminary data.</text>
</comment>
<dbReference type="InterPro" id="IPR008979">
    <property type="entry name" value="Galactose-bd-like_sf"/>
</dbReference>
<evidence type="ECO:0000256" key="1">
    <source>
        <dbReference type="SAM" id="MobiDB-lite"/>
    </source>
</evidence>
<dbReference type="SUPFAM" id="SSF49785">
    <property type="entry name" value="Galactose-binding domain-like"/>
    <property type="match status" value="1"/>
</dbReference>
<evidence type="ECO:0000313" key="4">
    <source>
        <dbReference type="EMBL" id="GAA3662161.1"/>
    </source>
</evidence>
<name>A0ABP7BJ10_9PSEU</name>
<proteinExistence type="predicted"/>
<sequence length="183" mass="18991">MRRVSLVAATLLTVATIITPTSHAAPAAITGSPRTAPRSRSPRCSWTTAPSTQAVLTDRSPLQLSTETCTRTDLRERTGCARPPAVSVQAVTATMLTRGAIDAKNRESLESSTPLPANATADVTWRLHARDAVIPAGHRIGVVIVTNHGGYINQDTGANGIALQVSLGASKVVLPIVGGAVIT</sequence>
<dbReference type="Gene3D" id="2.60.120.260">
    <property type="entry name" value="Galactose-binding domain-like"/>
    <property type="match status" value="1"/>
</dbReference>
<dbReference type="RefSeq" id="WP_346132985.1">
    <property type="nucleotide sequence ID" value="NZ_BAABBE010000016.1"/>
</dbReference>
<dbReference type="Pfam" id="PF08530">
    <property type="entry name" value="PepX_C"/>
    <property type="match status" value="1"/>
</dbReference>
<feature type="region of interest" description="Disordered" evidence="1">
    <location>
        <begin position="25"/>
        <end position="51"/>
    </location>
</feature>
<evidence type="ECO:0000313" key="5">
    <source>
        <dbReference type="Proteomes" id="UP001500711"/>
    </source>
</evidence>
<feature type="chain" id="PRO_5047402407" description="Xaa-Pro dipeptidyl-peptidase C-terminal domain-containing protein" evidence="2">
    <location>
        <begin position="25"/>
        <end position="183"/>
    </location>
</feature>
<dbReference type="EMBL" id="BAABBE010000016">
    <property type="protein sequence ID" value="GAA3662161.1"/>
    <property type="molecule type" value="Genomic_DNA"/>
</dbReference>
<accession>A0ABP7BJ10</accession>
<gene>
    <name evidence="4" type="ORF">GCM10022267_55480</name>
</gene>
<feature type="domain" description="Xaa-Pro dipeptidyl-peptidase C-terminal" evidence="3">
    <location>
        <begin position="57"/>
        <end position="156"/>
    </location>
</feature>
<organism evidence="4 5">
    <name type="scientific">Lentzea roselyniae</name>
    <dbReference type="NCBI Taxonomy" id="531940"/>
    <lineage>
        <taxon>Bacteria</taxon>
        <taxon>Bacillati</taxon>
        <taxon>Actinomycetota</taxon>
        <taxon>Actinomycetes</taxon>
        <taxon>Pseudonocardiales</taxon>
        <taxon>Pseudonocardiaceae</taxon>
        <taxon>Lentzea</taxon>
    </lineage>
</organism>